<gene>
    <name evidence="1" type="ORF">FA95DRAFT_1503593</name>
</gene>
<reference evidence="1" key="1">
    <citation type="submission" date="2021-02" db="EMBL/GenBank/DDBJ databases">
        <authorList>
            <consortium name="DOE Joint Genome Institute"/>
            <person name="Ahrendt S."/>
            <person name="Looney B.P."/>
            <person name="Miyauchi S."/>
            <person name="Morin E."/>
            <person name="Drula E."/>
            <person name="Courty P.E."/>
            <person name="Chicoki N."/>
            <person name="Fauchery L."/>
            <person name="Kohler A."/>
            <person name="Kuo A."/>
            <person name="Labutti K."/>
            <person name="Pangilinan J."/>
            <person name="Lipzen A."/>
            <person name="Riley R."/>
            <person name="Andreopoulos W."/>
            <person name="He G."/>
            <person name="Johnson J."/>
            <person name="Barry K.W."/>
            <person name="Grigoriev I.V."/>
            <person name="Nagy L."/>
            <person name="Hibbett D."/>
            <person name="Henrissat B."/>
            <person name="Matheny P.B."/>
            <person name="Labbe J."/>
            <person name="Martin F."/>
        </authorList>
    </citation>
    <scope>NUCLEOTIDE SEQUENCE</scope>
    <source>
        <strain evidence="1">FP105234-sp</strain>
    </source>
</reference>
<comment type="caution">
    <text evidence="1">The sequence shown here is derived from an EMBL/GenBank/DDBJ whole genome shotgun (WGS) entry which is preliminary data.</text>
</comment>
<sequence>MTTFTVPDALSSALPHLPPHLPTLLLSVLAFAVLQAFGTPLLVRASLGAGKWATLSRRSRGAWGSHTVSMAHALVILPLALAQMDSAALEHERVFGWDDSAGALFAISSGYFLYDTLASLVYYEGLGFVLHGVSCLCIYALAFRPFLAYFGARFLLWELSTVFLNIHWFIDKTGRTGTRLQLVNGVFLLGSFALSRLVYGTFMSYQFYVAIYAVRARIPPAMFYGVQVGNVLLQGLNWFWFTKMISALRRRFSEPAPAKARNGHVKTS</sequence>
<reference evidence="1" key="2">
    <citation type="journal article" date="2022" name="New Phytol.">
        <title>Evolutionary transition to the ectomycorrhizal habit in the genomes of a hyperdiverse lineage of mushroom-forming fungi.</title>
        <authorList>
            <person name="Looney B."/>
            <person name="Miyauchi S."/>
            <person name="Morin E."/>
            <person name="Drula E."/>
            <person name="Courty P.E."/>
            <person name="Kohler A."/>
            <person name="Kuo A."/>
            <person name="LaButti K."/>
            <person name="Pangilinan J."/>
            <person name="Lipzen A."/>
            <person name="Riley R."/>
            <person name="Andreopoulos W."/>
            <person name="He G."/>
            <person name="Johnson J."/>
            <person name="Nolan M."/>
            <person name="Tritt A."/>
            <person name="Barry K.W."/>
            <person name="Grigoriev I.V."/>
            <person name="Nagy L.G."/>
            <person name="Hibbett D."/>
            <person name="Henrissat B."/>
            <person name="Matheny P.B."/>
            <person name="Labbe J."/>
            <person name="Martin F.M."/>
        </authorList>
    </citation>
    <scope>NUCLEOTIDE SEQUENCE</scope>
    <source>
        <strain evidence="1">FP105234-sp</strain>
    </source>
</reference>
<dbReference type="Proteomes" id="UP000814033">
    <property type="component" value="Unassembled WGS sequence"/>
</dbReference>
<accession>A0ACB8R785</accession>
<name>A0ACB8R785_9AGAM</name>
<keyword evidence="2" id="KW-1185">Reference proteome</keyword>
<proteinExistence type="predicted"/>
<evidence type="ECO:0000313" key="2">
    <source>
        <dbReference type="Proteomes" id="UP000814033"/>
    </source>
</evidence>
<dbReference type="EMBL" id="MU276250">
    <property type="protein sequence ID" value="KAI0039898.1"/>
    <property type="molecule type" value="Genomic_DNA"/>
</dbReference>
<protein>
    <submittedName>
        <fullName evidence="1">DUF887-domain-containing protein</fullName>
    </submittedName>
</protein>
<evidence type="ECO:0000313" key="1">
    <source>
        <dbReference type="EMBL" id="KAI0039898.1"/>
    </source>
</evidence>
<organism evidence="1 2">
    <name type="scientific">Auriscalpium vulgare</name>
    <dbReference type="NCBI Taxonomy" id="40419"/>
    <lineage>
        <taxon>Eukaryota</taxon>
        <taxon>Fungi</taxon>
        <taxon>Dikarya</taxon>
        <taxon>Basidiomycota</taxon>
        <taxon>Agaricomycotina</taxon>
        <taxon>Agaricomycetes</taxon>
        <taxon>Russulales</taxon>
        <taxon>Auriscalpiaceae</taxon>
        <taxon>Auriscalpium</taxon>
    </lineage>
</organism>